<organism evidence="11 12">
    <name type="scientific">Ceutorhynchus assimilis</name>
    <name type="common">cabbage seed weevil</name>
    <dbReference type="NCBI Taxonomy" id="467358"/>
    <lineage>
        <taxon>Eukaryota</taxon>
        <taxon>Metazoa</taxon>
        <taxon>Ecdysozoa</taxon>
        <taxon>Arthropoda</taxon>
        <taxon>Hexapoda</taxon>
        <taxon>Insecta</taxon>
        <taxon>Pterygota</taxon>
        <taxon>Neoptera</taxon>
        <taxon>Endopterygota</taxon>
        <taxon>Coleoptera</taxon>
        <taxon>Polyphaga</taxon>
        <taxon>Cucujiformia</taxon>
        <taxon>Curculionidae</taxon>
        <taxon>Ceutorhynchinae</taxon>
        <taxon>Ceutorhynchus</taxon>
    </lineage>
</organism>
<dbReference type="GO" id="GO:0005737">
    <property type="term" value="C:cytoplasm"/>
    <property type="evidence" value="ECO:0007669"/>
    <property type="project" value="UniProtKB-SubCell"/>
</dbReference>
<dbReference type="InterPro" id="IPR043988">
    <property type="entry name" value="CCZ1/INTU_longin_2"/>
</dbReference>
<dbReference type="InterPro" id="IPR039151">
    <property type="entry name" value="INTU"/>
</dbReference>
<feature type="compositionally biased region" description="Low complexity" evidence="7">
    <location>
        <begin position="29"/>
        <end position="41"/>
    </location>
</feature>
<evidence type="ECO:0000313" key="11">
    <source>
        <dbReference type="EMBL" id="CAG9769409.1"/>
    </source>
</evidence>
<dbReference type="InterPro" id="IPR043987">
    <property type="entry name" value="CCZ1/INTU/HSP4_longin_1"/>
</dbReference>
<protein>
    <recommendedName>
        <fullName evidence="3">Protein inturned</fullName>
    </recommendedName>
</protein>
<dbReference type="PANTHER" id="PTHR21082">
    <property type="entry name" value="PROTEIN INTURNED"/>
    <property type="match status" value="1"/>
</dbReference>
<dbReference type="InterPro" id="IPR043989">
    <property type="entry name" value="CCZ1/INTU/HSP4_longin_3"/>
</dbReference>
<feature type="compositionally biased region" description="Basic and acidic residues" evidence="7">
    <location>
        <begin position="712"/>
        <end position="723"/>
    </location>
</feature>
<keyword evidence="5" id="KW-0963">Cytoplasm</keyword>
<reference evidence="11" key="1">
    <citation type="submission" date="2022-01" db="EMBL/GenBank/DDBJ databases">
        <authorList>
            <person name="King R."/>
        </authorList>
    </citation>
    <scope>NUCLEOTIDE SEQUENCE</scope>
</reference>
<evidence type="ECO:0000259" key="10">
    <source>
        <dbReference type="Pfam" id="PF19033"/>
    </source>
</evidence>
<evidence type="ECO:0000259" key="8">
    <source>
        <dbReference type="Pfam" id="PF19031"/>
    </source>
</evidence>
<dbReference type="GO" id="GO:0001736">
    <property type="term" value="P:establishment of planar polarity"/>
    <property type="evidence" value="ECO:0007669"/>
    <property type="project" value="InterPro"/>
</dbReference>
<dbReference type="GO" id="GO:0007399">
    <property type="term" value="P:nervous system development"/>
    <property type="evidence" value="ECO:0007669"/>
    <property type="project" value="TreeGrafter"/>
</dbReference>
<dbReference type="Pfam" id="PF19033">
    <property type="entry name" value="Intu_longin_3"/>
    <property type="match status" value="1"/>
</dbReference>
<feature type="compositionally biased region" description="Low complexity" evidence="7">
    <location>
        <begin position="693"/>
        <end position="704"/>
    </location>
</feature>
<dbReference type="GO" id="GO:0016192">
    <property type="term" value="P:vesicle-mediated transport"/>
    <property type="evidence" value="ECO:0007669"/>
    <property type="project" value="InterPro"/>
</dbReference>
<dbReference type="SUPFAM" id="SSF50156">
    <property type="entry name" value="PDZ domain-like"/>
    <property type="match status" value="1"/>
</dbReference>
<dbReference type="PANTHER" id="PTHR21082:SF4">
    <property type="entry name" value="PROTEIN INTURNED"/>
    <property type="match status" value="1"/>
</dbReference>
<dbReference type="AlphaFoldDB" id="A0A9N9MT77"/>
<dbReference type="GO" id="GO:0060271">
    <property type="term" value="P:cilium assembly"/>
    <property type="evidence" value="ECO:0007669"/>
    <property type="project" value="InterPro"/>
</dbReference>
<sequence>MESQSLLSHRESSVEDENLEEEEDDWSDRSSYSTYSDSDSSSIIPDWEPYVDDFTGELLYIDCHPFVTHNRYQTKTVEEPEAFTKSQLRRSTRGKFLRLLRRRESKRFKKNQKPLEEGFEINTQKVKFQDFQEGEQKEVTLEIDQENRYNLSSDKSLAESLLGLIVSTLSDGNRVMIAGFSYDSKAKNDRNIKIGDWLKTINNIDVNVHNLDDILQKFINHNEVLLTLQRVGATEVTKDPPINELNLESAFVRDLLNSKAEENLLVLQKLCDFPVGLVFINTEKLDENNKANEDVIYHFPKALKKNALCNSRGIFITLSHLLEDITKTSPKISSMLYKEKLAHVVYTKFNSKLMLFMLPDERASVKEVMLMNSELLRFLEFSFENIDQCFCWSRYVEQVDRLLFRYFARIICNSDWATTDQFMEYQFDHKDINNTNNCIFEQIMPVVPTLKLHDDAVRQIDEALSELEASDYREWNEDPLDCQRLFTILGSALFHAGYLLHSHLMHDDLVDVYNFCKYQGIVHLSKTEPVKSLVLWKEVYPRSCRPEFLGTVKIPEGRRYLLVVGTGKDFLAVIMEAGGATEPPEENMGPDAFYVEEVQATLAHIQELGLSIVAERFLMSNGGFQIANPMPSMNQKRSDFIGSLGFPTKSSVPQAHKESSSGIKKNEVISILKRRSSEQNVLNTSHEDSYDAYSEGSESQSYSEAFSEISDESSRNRKLKCDSNDEDSDFDDYGEGSQLSSSSCDLSEIRQSLLADSDEYTPIQLTSGRYNVLFNFLQLDTTEGLLVTPLDCNLHSNTYQLILNNFRRCCQNIHSIFQSTLRFKSLPAQDVAKSLMNKSLIAIKEYGMLFECPFNDEKESNKKAKISYWVIGRLFYTPHPKELYICYQDTVPQNLVELAFKINLNSIL</sequence>
<dbReference type="Proteomes" id="UP001152799">
    <property type="component" value="Chromosome 5"/>
</dbReference>
<comment type="similarity">
    <text evidence="2">Belongs to the inturned family.</text>
</comment>
<evidence type="ECO:0000256" key="4">
    <source>
        <dbReference type="ARBA" id="ARBA00022473"/>
    </source>
</evidence>
<feature type="compositionally biased region" description="Acidic residues" evidence="7">
    <location>
        <begin position="14"/>
        <end position="26"/>
    </location>
</feature>
<feature type="region of interest" description="Disordered" evidence="7">
    <location>
        <begin position="676"/>
        <end position="742"/>
    </location>
</feature>
<evidence type="ECO:0000256" key="6">
    <source>
        <dbReference type="ARBA" id="ARBA00022794"/>
    </source>
</evidence>
<keyword evidence="4" id="KW-0217">Developmental protein</keyword>
<gene>
    <name evidence="11" type="ORF">CEUTPL_LOCUS9919</name>
</gene>
<keyword evidence="6" id="KW-0970">Cilium biogenesis/degradation</keyword>
<feature type="domain" description="CCZ1/INTU/HPS4 third Longin" evidence="10">
    <location>
        <begin position="771"/>
        <end position="902"/>
    </location>
</feature>
<evidence type="ECO:0000256" key="2">
    <source>
        <dbReference type="ARBA" id="ARBA00010034"/>
    </source>
</evidence>
<evidence type="ECO:0000313" key="12">
    <source>
        <dbReference type="Proteomes" id="UP001152799"/>
    </source>
</evidence>
<comment type="subcellular location">
    <subcellularLocation>
        <location evidence="1">Cytoplasm</location>
    </subcellularLocation>
</comment>
<feature type="compositionally biased region" description="Acidic residues" evidence="7">
    <location>
        <begin position="724"/>
        <end position="734"/>
    </location>
</feature>
<keyword evidence="12" id="KW-1185">Reference proteome</keyword>
<feature type="region of interest" description="Disordered" evidence="7">
    <location>
        <begin position="1"/>
        <end position="41"/>
    </location>
</feature>
<dbReference type="Pfam" id="PF19031">
    <property type="entry name" value="Intu_longin_1"/>
    <property type="match status" value="1"/>
</dbReference>
<proteinExistence type="inferred from homology"/>
<evidence type="ECO:0000256" key="7">
    <source>
        <dbReference type="SAM" id="MobiDB-lite"/>
    </source>
</evidence>
<dbReference type="GO" id="GO:0005929">
    <property type="term" value="C:cilium"/>
    <property type="evidence" value="ECO:0007669"/>
    <property type="project" value="TreeGrafter"/>
</dbReference>
<name>A0A9N9MT77_9CUCU</name>
<evidence type="ECO:0000259" key="9">
    <source>
        <dbReference type="Pfam" id="PF19032"/>
    </source>
</evidence>
<dbReference type="InterPro" id="IPR036034">
    <property type="entry name" value="PDZ_sf"/>
</dbReference>
<feature type="domain" description="CCZ1/INTU second Longin" evidence="9">
    <location>
        <begin position="488"/>
        <end position="602"/>
    </location>
</feature>
<evidence type="ECO:0000256" key="1">
    <source>
        <dbReference type="ARBA" id="ARBA00004496"/>
    </source>
</evidence>
<dbReference type="EMBL" id="OU892281">
    <property type="protein sequence ID" value="CAG9769409.1"/>
    <property type="molecule type" value="Genomic_DNA"/>
</dbReference>
<evidence type="ECO:0000256" key="5">
    <source>
        <dbReference type="ARBA" id="ARBA00022490"/>
    </source>
</evidence>
<accession>A0A9N9MT77</accession>
<feature type="domain" description="CCZ1/INTU/HSP4 first Longin" evidence="8">
    <location>
        <begin position="275"/>
        <end position="383"/>
    </location>
</feature>
<dbReference type="OrthoDB" id="10263272at2759"/>
<evidence type="ECO:0000256" key="3">
    <source>
        <dbReference type="ARBA" id="ARBA00015639"/>
    </source>
</evidence>
<dbReference type="Pfam" id="PF19032">
    <property type="entry name" value="Intu_longin_2"/>
    <property type="match status" value="1"/>
</dbReference>